<dbReference type="EMBL" id="CP041166">
    <property type="protein sequence ID" value="QFR43442.1"/>
    <property type="molecule type" value="Genomic_DNA"/>
</dbReference>
<feature type="transmembrane region" description="Helical" evidence="6">
    <location>
        <begin position="38"/>
        <end position="61"/>
    </location>
</feature>
<accession>A0AAJ4A3Z4</accession>
<keyword evidence="5 6" id="KW-0472">Membrane</keyword>
<reference evidence="9" key="1">
    <citation type="submission" date="2019-06" db="EMBL/GenBank/DDBJ databases">
        <title>Sulfurimonas gotlandica sp. nov., a chemoautotrophic and psychrotolerant epsilonproteobacterium isolated from a pelagic redoxcline, and an emended description of the genus Sulfurimonas.</title>
        <authorList>
            <person name="Wang S."/>
            <person name="Jiang L."/>
            <person name="Shao Z."/>
        </authorList>
    </citation>
    <scope>NUCLEOTIDE SEQUENCE [LARGE SCALE GENOMIC DNA]</scope>
    <source>
        <strain evidence="9">1-1N</strain>
    </source>
</reference>
<dbReference type="AlphaFoldDB" id="A0AAJ4A3Z4"/>
<dbReference type="KEGG" id="suln:FJR47_05810"/>
<feature type="transmembrane region" description="Helical" evidence="6">
    <location>
        <begin position="12"/>
        <end position="32"/>
    </location>
</feature>
<evidence type="ECO:0000256" key="4">
    <source>
        <dbReference type="ARBA" id="ARBA00022989"/>
    </source>
</evidence>
<keyword evidence="2" id="KW-1003">Cell membrane</keyword>
<gene>
    <name evidence="8" type="ORF">FJR47_05810</name>
</gene>
<evidence type="ECO:0000256" key="1">
    <source>
        <dbReference type="ARBA" id="ARBA00004651"/>
    </source>
</evidence>
<dbReference type="Proteomes" id="UP000326061">
    <property type="component" value="Chromosome"/>
</dbReference>
<dbReference type="GO" id="GO:0005886">
    <property type="term" value="C:plasma membrane"/>
    <property type="evidence" value="ECO:0007669"/>
    <property type="project" value="UniProtKB-SubCell"/>
</dbReference>
<proteinExistence type="predicted"/>
<dbReference type="PANTHER" id="PTHR40077:SF1">
    <property type="entry name" value="MEMBRANE PROTEIN"/>
    <property type="match status" value="1"/>
</dbReference>
<dbReference type="PANTHER" id="PTHR40077">
    <property type="entry name" value="MEMBRANE PROTEIN-RELATED"/>
    <property type="match status" value="1"/>
</dbReference>
<evidence type="ECO:0000256" key="6">
    <source>
        <dbReference type="SAM" id="Phobius"/>
    </source>
</evidence>
<evidence type="ECO:0000313" key="9">
    <source>
        <dbReference type="Proteomes" id="UP000326061"/>
    </source>
</evidence>
<evidence type="ECO:0000313" key="8">
    <source>
        <dbReference type="EMBL" id="QFR43442.1"/>
    </source>
</evidence>
<sequence>MKNENVVKFGRINTIEGYSYLALVFIAMPMKYFMDIPLAVKVVGMIHGILFILFCILLVRAWYEAKWPFKKNILFFIASLVPFGTFFTKATIKTYE</sequence>
<comment type="subcellular location">
    <subcellularLocation>
        <location evidence="1">Cell membrane</location>
        <topology evidence="1">Multi-pass membrane protein</topology>
    </subcellularLocation>
</comment>
<keyword evidence="3 6" id="KW-0812">Transmembrane</keyword>
<protein>
    <submittedName>
        <fullName evidence="8">DUF3817 domain-containing protein</fullName>
    </submittedName>
</protein>
<dbReference type="InterPro" id="IPR023845">
    <property type="entry name" value="DUF3817_TM"/>
</dbReference>
<dbReference type="RefSeq" id="WP_152299505.1">
    <property type="nucleotide sequence ID" value="NZ_CP041166.1"/>
</dbReference>
<organism evidence="8 9">
    <name type="scientific">Sulfurimonas xiamenensis</name>
    <dbReference type="NCBI Taxonomy" id="2590021"/>
    <lineage>
        <taxon>Bacteria</taxon>
        <taxon>Pseudomonadati</taxon>
        <taxon>Campylobacterota</taxon>
        <taxon>Epsilonproteobacteria</taxon>
        <taxon>Campylobacterales</taxon>
        <taxon>Sulfurimonadaceae</taxon>
        <taxon>Sulfurimonas</taxon>
    </lineage>
</organism>
<evidence type="ECO:0000256" key="5">
    <source>
        <dbReference type="ARBA" id="ARBA00023136"/>
    </source>
</evidence>
<evidence type="ECO:0000256" key="2">
    <source>
        <dbReference type="ARBA" id="ARBA00022475"/>
    </source>
</evidence>
<evidence type="ECO:0000256" key="3">
    <source>
        <dbReference type="ARBA" id="ARBA00022692"/>
    </source>
</evidence>
<feature type="domain" description="DUF3817" evidence="7">
    <location>
        <begin position="11"/>
        <end position="92"/>
    </location>
</feature>
<keyword evidence="9" id="KW-1185">Reference proteome</keyword>
<dbReference type="Pfam" id="PF12823">
    <property type="entry name" value="DUF3817"/>
    <property type="match status" value="1"/>
</dbReference>
<evidence type="ECO:0000259" key="7">
    <source>
        <dbReference type="Pfam" id="PF12823"/>
    </source>
</evidence>
<keyword evidence="4 6" id="KW-1133">Transmembrane helix</keyword>
<name>A0AAJ4A3Z4_9BACT</name>
<feature type="transmembrane region" description="Helical" evidence="6">
    <location>
        <begin position="73"/>
        <end position="92"/>
    </location>
</feature>
<dbReference type="NCBIfam" id="TIGR03954">
    <property type="entry name" value="integ_memb_HG"/>
    <property type="match status" value="1"/>
</dbReference>